<dbReference type="Pfam" id="PF07004">
    <property type="entry name" value="SHIPPO-rpt"/>
    <property type="match status" value="2"/>
</dbReference>
<dbReference type="PANTHER" id="PTHR35678:SF1">
    <property type="entry name" value="PROTEIN STPG4"/>
    <property type="match status" value="1"/>
</dbReference>
<dbReference type="Proteomes" id="UP000827986">
    <property type="component" value="Unassembled WGS sequence"/>
</dbReference>
<dbReference type="PANTHER" id="PTHR35678">
    <property type="entry name" value="PROTEIN STPG4"/>
    <property type="match status" value="1"/>
</dbReference>
<dbReference type="GO" id="GO:0003682">
    <property type="term" value="F:chromatin binding"/>
    <property type="evidence" value="ECO:0007669"/>
    <property type="project" value="TreeGrafter"/>
</dbReference>
<sequence>MPTPTPGTYVVRDFIEEAQLNPVKATYNFKGEGRKRPSIFQPTADLTLPDVYTYIPPSFVDLAGKKPATYSFKSAPRKSPSTLCFKDKDIDTAPGQYDLFPVPVPTFASKQFMFRSAVQRFPTTYFTPKEGPGPGEYEMKEKTPHPVSSCFQSKVPRLQPVRSKIPGPGAYEPTRQFPKQPRTIASLGHEHSIFFSNTFGF</sequence>
<comment type="subcellular location">
    <subcellularLocation>
        <location evidence="2">Cytoplasm</location>
    </subcellularLocation>
    <subcellularLocation>
        <location evidence="1">Nucleus</location>
    </subcellularLocation>
</comment>
<evidence type="ECO:0000256" key="1">
    <source>
        <dbReference type="ARBA" id="ARBA00004123"/>
    </source>
</evidence>
<comment type="caution">
    <text evidence="5">The sequence shown here is derived from an EMBL/GenBank/DDBJ whole genome shotgun (WGS) entry which is preliminary data.</text>
</comment>
<evidence type="ECO:0000313" key="5">
    <source>
        <dbReference type="EMBL" id="KAH1173542.1"/>
    </source>
</evidence>
<dbReference type="GO" id="GO:0001939">
    <property type="term" value="C:female pronucleus"/>
    <property type="evidence" value="ECO:0007669"/>
    <property type="project" value="TreeGrafter"/>
</dbReference>
<keyword evidence="4" id="KW-0539">Nucleus</keyword>
<name>A0A9D3X4Q9_9SAUR</name>
<dbReference type="GO" id="GO:0001940">
    <property type="term" value="C:male pronucleus"/>
    <property type="evidence" value="ECO:0007669"/>
    <property type="project" value="TreeGrafter"/>
</dbReference>
<protein>
    <submittedName>
        <fullName evidence="5">Uncharacterized protein</fullName>
    </submittedName>
</protein>
<accession>A0A9D3X4Q9</accession>
<reference evidence="5" key="1">
    <citation type="submission" date="2021-09" db="EMBL/GenBank/DDBJ databases">
        <title>The genome of Mauremys mutica provides insights into the evolution of semi-aquatic lifestyle.</title>
        <authorList>
            <person name="Gong S."/>
            <person name="Gao Y."/>
        </authorList>
    </citation>
    <scope>NUCLEOTIDE SEQUENCE</scope>
    <source>
        <strain evidence="5">MM-2020</strain>
        <tissue evidence="5">Muscle</tissue>
    </source>
</reference>
<gene>
    <name evidence="5" type="ORF">KIL84_017381</name>
</gene>
<dbReference type="EMBL" id="JAHDVG010000482">
    <property type="protein sequence ID" value="KAH1173542.1"/>
    <property type="molecule type" value="Genomic_DNA"/>
</dbReference>
<keyword evidence="3" id="KW-0963">Cytoplasm</keyword>
<dbReference type="GO" id="GO:0042393">
    <property type="term" value="F:histone binding"/>
    <property type="evidence" value="ECO:0007669"/>
    <property type="project" value="TreeGrafter"/>
</dbReference>
<dbReference type="GO" id="GO:0042585">
    <property type="term" value="C:germinal vesicle"/>
    <property type="evidence" value="ECO:0007669"/>
    <property type="project" value="TreeGrafter"/>
</dbReference>
<proteinExistence type="predicted"/>
<dbReference type="InterPro" id="IPR010736">
    <property type="entry name" value="SHIPPO-rpt"/>
</dbReference>
<evidence type="ECO:0000313" key="6">
    <source>
        <dbReference type="Proteomes" id="UP000827986"/>
    </source>
</evidence>
<dbReference type="GO" id="GO:0044727">
    <property type="term" value="P:epigenetic programing of male pronucleus"/>
    <property type="evidence" value="ECO:0007669"/>
    <property type="project" value="TreeGrafter"/>
</dbReference>
<evidence type="ECO:0000256" key="4">
    <source>
        <dbReference type="ARBA" id="ARBA00023242"/>
    </source>
</evidence>
<dbReference type="AlphaFoldDB" id="A0A9D3X4Q9"/>
<keyword evidence="6" id="KW-1185">Reference proteome</keyword>
<evidence type="ECO:0000256" key="2">
    <source>
        <dbReference type="ARBA" id="ARBA00004496"/>
    </source>
</evidence>
<evidence type="ECO:0000256" key="3">
    <source>
        <dbReference type="ARBA" id="ARBA00022490"/>
    </source>
</evidence>
<dbReference type="GO" id="GO:0005737">
    <property type="term" value="C:cytoplasm"/>
    <property type="evidence" value="ECO:0007669"/>
    <property type="project" value="UniProtKB-SubCell"/>
</dbReference>
<organism evidence="5 6">
    <name type="scientific">Mauremys mutica</name>
    <name type="common">yellowpond turtle</name>
    <dbReference type="NCBI Taxonomy" id="74926"/>
    <lineage>
        <taxon>Eukaryota</taxon>
        <taxon>Metazoa</taxon>
        <taxon>Chordata</taxon>
        <taxon>Craniata</taxon>
        <taxon>Vertebrata</taxon>
        <taxon>Euteleostomi</taxon>
        <taxon>Archelosauria</taxon>
        <taxon>Testudinata</taxon>
        <taxon>Testudines</taxon>
        <taxon>Cryptodira</taxon>
        <taxon>Durocryptodira</taxon>
        <taxon>Testudinoidea</taxon>
        <taxon>Geoemydidae</taxon>
        <taxon>Geoemydinae</taxon>
        <taxon>Mauremys</taxon>
    </lineage>
</organism>